<keyword evidence="2" id="KW-1185">Reference proteome</keyword>
<dbReference type="RefSeq" id="WP_073123714.1">
    <property type="nucleotide sequence ID" value="NZ_BAABCH010000028.1"/>
</dbReference>
<gene>
    <name evidence="1" type="ORF">SAMN04488530_102208</name>
</gene>
<evidence type="ECO:0000313" key="2">
    <source>
        <dbReference type="Proteomes" id="UP000243255"/>
    </source>
</evidence>
<protein>
    <submittedName>
        <fullName evidence="1">Uncharacterized protein</fullName>
    </submittedName>
</protein>
<accession>A0A1M5KCQ2</accession>
<name>A0A1M5KCQ2_9FIRM</name>
<evidence type="ECO:0000313" key="1">
    <source>
        <dbReference type="EMBL" id="SHG50410.1"/>
    </source>
</evidence>
<organism evidence="1 2">
    <name type="scientific">Asaccharospora irregularis DSM 2635</name>
    <dbReference type="NCBI Taxonomy" id="1121321"/>
    <lineage>
        <taxon>Bacteria</taxon>
        <taxon>Bacillati</taxon>
        <taxon>Bacillota</taxon>
        <taxon>Clostridia</taxon>
        <taxon>Peptostreptococcales</taxon>
        <taxon>Peptostreptococcaceae</taxon>
        <taxon>Asaccharospora</taxon>
    </lineage>
</organism>
<dbReference type="STRING" id="1121321.SAMN04488530_102208"/>
<sequence>MHEFYSKNELYKEIDNRKKQFALSSIVGKTIDTLEDILGLIDSSFLISLTRFFESGNFDNLPDFNRHKILHGRTVNYYTEVNSLKSIVLLAYIMENTVKISNEEFSLEM</sequence>
<dbReference type="EMBL" id="FQWX01000002">
    <property type="protein sequence ID" value="SHG50410.1"/>
    <property type="molecule type" value="Genomic_DNA"/>
</dbReference>
<dbReference type="OrthoDB" id="9762705at2"/>
<reference evidence="2" key="1">
    <citation type="submission" date="2016-11" db="EMBL/GenBank/DDBJ databases">
        <authorList>
            <person name="Varghese N."/>
            <person name="Submissions S."/>
        </authorList>
    </citation>
    <scope>NUCLEOTIDE SEQUENCE [LARGE SCALE GENOMIC DNA]</scope>
    <source>
        <strain evidence="2">DSM 2635</strain>
    </source>
</reference>
<proteinExistence type="predicted"/>
<dbReference type="Proteomes" id="UP000243255">
    <property type="component" value="Unassembled WGS sequence"/>
</dbReference>
<dbReference type="AlphaFoldDB" id="A0A1M5KCQ2"/>